<dbReference type="Proteomes" id="UP000009311">
    <property type="component" value="Unassembled WGS sequence"/>
</dbReference>
<gene>
    <name evidence="13" type="ORF">BN53_09740</name>
</gene>
<protein>
    <recommendedName>
        <fullName evidence="6 11">UDP-glucose 4-epimerase</fullName>
        <ecNumber evidence="5 11">5.1.3.2</ecNumber>
    </recommendedName>
</protein>
<dbReference type="Gene3D" id="3.40.50.720">
    <property type="entry name" value="NAD(P)-binding Rossmann-like Domain"/>
    <property type="match status" value="1"/>
</dbReference>
<proteinExistence type="inferred from homology"/>
<comment type="cofactor">
    <cofactor evidence="2 11">
        <name>NAD(+)</name>
        <dbReference type="ChEBI" id="CHEBI:57540"/>
    </cofactor>
</comment>
<evidence type="ECO:0000256" key="5">
    <source>
        <dbReference type="ARBA" id="ARBA00013189"/>
    </source>
</evidence>
<evidence type="ECO:0000313" key="13">
    <source>
        <dbReference type="EMBL" id="CCI84475.1"/>
    </source>
</evidence>
<keyword evidence="9 11" id="KW-0413">Isomerase</keyword>
<keyword evidence="10 11" id="KW-0119">Carbohydrate metabolism</keyword>
<dbReference type="InterPro" id="IPR005886">
    <property type="entry name" value="UDP_G4E"/>
</dbReference>
<dbReference type="PANTHER" id="PTHR43725">
    <property type="entry name" value="UDP-GLUCOSE 4-EPIMERASE"/>
    <property type="match status" value="1"/>
</dbReference>
<accession>I7JXC0</accession>
<dbReference type="UniPathway" id="UPA00214"/>
<comment type="caution">
    <text evidence="13">The sequence shown here is derived from an EMBL/GenBank/DDBJ whole genome shotgun (WGS) entry which is preliminary data.</text>
</comment>
<evidence type="ECO:0000313" key="14">
    <source>
        <dbReference type="Proteomes" id="UP000009311"/>
    </source>
</evidence>
<keyword evidence="14" id="KW-1185">Reference proteome</keyword>
<evidence type="ECO:0000256" key="7">
    <source>
        <dbReference type="ARBA" id="ARBA00023027"/>
    </source>
</evidence>
<dbReference type="EC" id="5.1.3.2" evidence="5 11"/>
<dbReference type="GO" id="GO:0003978">
    <property type="term" value="F:UDP-glucose 4-epimerase activity"/>
    <property type="evidence" value="ECO:0007669"/>
    <property type="project" value="UniProtKB-UniRule"/>
</dbReference>
<dbReference type="Gene3D" id="3.90.25.10">
    <property type="entry name" value="UDP-galactose 4-epimerase, domain 1"/>
    <property type="match status" value="1"/>
</dbReference>
<evidence type="ECO:0000256" key="2">
    <source>
        <dbReference type="ARBA" id="ARBA00001911"/>
    </source>
</evidence>
<evidence type="ECO:0000256" key="6">
    <source>
        <dbReference type="ARBA" id="ARBA00018569"/>
    </source>
</evidence>
<organism evidence="13 14">
    <name type="scientific">Lactobacillus pasteurii DSM 23907 = CRBIP 24.76</name>
    <dbReference type="NCBI Taxonomy" id="1423790"/>
    <lineage>
        <taxon>Bacteria</taxon>
        <taxon>Bacillati</taxon>
        <taxon>Bacillota</taxon>
        <taxon>Bacilli</taxon>
        <taxon>Lactobacillales</taxon>
        <taxon>Lactobacillaceae</taxon>
        <taxon>Lactobacillus</taxon>
    </lineage>
</organism>
<keyword evidence="7 11" id="KW-0520">NAD</keyword>
<comment type="similarity">
    <text evidence="4 11">Belongs to the NAD(P)-dependent epimerase/dehydratase family.</text>
</comment>
<dbReference type="eggNOG" id="COG1087">
    <property type="taxonomic scope" value="Bacteria"/>
</dbReference>
<dbReference type="OrthoDB" id="9801785at2"/>
<dbReference type="PATRIC" id="fig|1423790.3.peg.789"/>
<dbReference type="InterPro" id="IPR001509">
    <property type="entry name" value="Epimerase_deHydtase"/>
</dbReference>
<dbReference type="SUPFAM" id="SSF51735">
    <property type="entry name" value="NAD(P)-binding Rossmann-fold domains"/>
    <property type="match status" value="1"/>
</dbReference>
<comment type="subunit">
    <text evidence="11">Homodimer.</text>
</comment>
<sequence length="330" mass="36296">MKILVIGGAGYIGSHAVKKLVASNHDVVVLDSLYTGHRKAVDAKAKFYQGDINDTYLVSKILRDEKIEAVMHFAAYSLVPESVKLPLKYYENNVSGMISLLKAMDDAKVKYLIFSSSAATYGIPKTLPITETTPLAPINPYGETKMMMEKMMYWADQANGIKSIALRYFNVAGACEDGTIGEDHGPETHLIPNILKSAISGDGKFTIFGDDYDTKDGTNIRDYVQVEDLIDAHILALKHLMATNTSDVFNLGTAQGYSNLEILQAAKEVTGVDIPYTIGPRRGGDPDSLVADSSKARKILGWQPKHEDLKDVIASAWNWHQNHPQGFNDK</sequence>
<keyword evidence="8" id="KW-0299">Galactose metabolism</keyword>
<feature type="domain" description="NAD-dependent epimerase/dehydratase" evidence="12">
    <location>
        <begin position="3"/>
        <end position="252"/>
    </location>
</feature>
<dbReference type="AlphaFoldDB" id="I7JXC0"/>
<dbReference type="InterPro" id="IPR036291">
    <property type="entry name" value="NAD(P)-bd_dom_sf"/>
</dbReference>
<evidence type="ECO:0000256" key="8">
    <source>
        <dbReference type="ARBA" id="ARBA00023144"/>
    </source>
</evidence>
<dbReference type="CDD" id="cd05247">
    <property type="entry name" value="UDP_G4E_1_SDR_e"/>
    <property type="match status" value="1"/>
</dbReference>
<evidence type="ECO:0000259" key="12">
    <source>
        <dbReference type="Pfam" id="PF01370"/>
    </source>
</evidence>
<evidence type="ECO:0000256" key="9">
    <source>
        <dbReference type="ARBA" id="ARBA00023235"/>
    </source>
</evidence>
<evidence type="ECO:0000256" key="3">
    <source>
        <dbReference type="ARBA" id="ARBA00004947"/>
    </source>
</evidence>
<dbReference type="NCBIfam" id="TIGR01179">
    <property type="entry name" value="galE"/>
    <property type="match status" value="1"/>
</dbReference>
<dbReference type="STRING" id="1423790.BN53_09740"/>
<evidence type="ECO:0000256" key="4">
    <source>
        <dbReference type="ARBA" id="ARBA00007637"/>
    </source>
</evidence>
<evidence type="ECO:0000256" key="10">
    <source>
        <dbReference type="ARBA" id="ARBA00023277"/>
    </source>
</evidence>
<name>I7JXC0_9LACO</name>
<reference evidence="13 14" key="1">
    <citation type="submission" date="2012-06" db="EMBL/GenBank/DDBJ databases">
        <title>Draft Genome Sequence of Lactobacillus pasteurii CRBIP 24.76T.</title>
        <authorList>
            <person name="Cousin S."/>
            <person name="Bouchier C."/>
            <person name="Loux V."/>
            <person name="Ma L."/>
            <person name="Creno S."/>
            <person name="Bizet C."/>
            <person name="Clermont D."/>
        </authorList>
    </citation>
    <scope>NUCLEOTIDE SEQUENCE [LARGE SCALE GENOMIC DNA]</scope>
    <source>
        <strain evidence="14">CRBIP 24.76T</strain>
    </source>
</reference>
<evidence type="ECO:0000256" key="1">
    <source>
        <dbReference type="ARBA" id="ARBA00000083"/>
    </source>
</evidence>
<comment type="catalytic activity">
    <reaction evidence="1 11">
        <text>UDP-alpha-D-glucose = UDP-alpha-D-galactose</text>
        <dbReference type="Rhea" id="RHEA:22168"/>
        <dbReference type="ChEBI" id="CHEBI:58885"/>
        <dbReference type="ChEBI" id="CHEBI:66914"/>
        <dbReference type="EC" id="5.1.3.2"/>
    </reaction>
</comment>
<dbReference type="Pfam" id="PF01370">
    <property type="entry name" value="Epimerase"/>
    <property type="match status" value="1"/>
</dbReference>
<dbReference type="RefSeq" id="WP_009559023.1">
    <property type="nucleotide sequence ID" value="NZ_AYZN01000014.1"/>
</dbReference>
<dbReference type="PANTHER" id="PTHR43725:SF53">
    <property type="entry name" value="UDP-ARABINOSE 4-EPIMERASE 1"/>
    <property type="match status" value="1"/>
</dbReference>
<dbReference type="EMBL" id="CAKD01000002">
    <property type="protein sequence ID" value="CCI84475.1"/>
    <property type="molecule type" value="Genomic_DNA"/>
</dbReference>
<comment type="pathway">
    <text evidence="3 11">Carbohydrate metabolism; galactose metabolism.</text>
</comment>
<evidence type="ECO:0000256" key="11">
    <source>
        <dbReference type="RuleBase" id="RU366046"/>
    </source>
</evidence>
<dbReference type="GO" id="GO:0033499">
    <property type="term" value="P:galactose catabolic process via UDP-galactose, Leloir pathway"/>
    <property type="evidence" value="ECO:0007669"/>
    <property type="project" value="TreeGrafter"/>
</dbReference>